<keyword evidence="6" id="KW-1015">Disulfide bond</keyword>
<dbReference type="InterPro" id="IPR050645">
    <property type="entry name" value="Histidine_acid_phosphatase"/>
</dbReference>
<evidence type="ECO:0000313" key="9">
    <source>
        <dbReference type="EMBL" id="KAJ8916536.1"/>
    </source>
</evidence>
<dbReference type="Proteomes" id="UP001159042">
    <property type="component" value="Unassembled WGS sequence"/>
</dbReference>
<dbReference type="InterPro" id="IPR029033">
    <property type="entry name" value="His_PPase_superfam"/>
</dbReference>
<evidence type="ECO:0000256" key="4">
    <source>
        <dbReference type="ARBA" id="ARBA00022729"/>
    </source>
</evidence>
<dbReference type="InterPro" id="IPR033379">
    <property type="entry name" value="Acid_Pase_AS"/>
</dbReference>
<accession>A0AAV8VRE9</accession>
<dbReference type="Pfam" id="PF00328">
    <property type="entry name" value="His_Phos_2"/>
    <property type="match status" value="1"/>
</dbReference>
<evidence type="ECO:0000256" key="3">
    <source>
        <dbReference type="ARBA" id="ARBA00012646"/>
    </source>
</evidence>
<sequence length="371" mass="42202">MCVSRFVVTATLLVVIFTVPSLVLSSNDDLKAVVAVFRHGDRAPLKPYTLDPYDETYWPLGLGQLTNLGKKQAYSLGQWLRARYADYLPSTYNRADIKVQSSNVDRCLMTAESVLAGLYPPEGAQVWNKDLKWQPIPVHTLPEEDDPVVAQGKPCPKYSKLYAQLLETEPFSLFLDKYQDRMQYYSEQSGDNVTTLQDLKQLYNIVHIENVHNFTLPEWASTLFNEDMDQVIGMLWSSYAYYKELAKLRAGPLIDYIFNHFHNVLNGGDQAFALLSGHDTTVATLMTAMGVFDYEWPEYASTVLLELRKTENSTFVNVLHKNSTDLVEVLVPQCNFNCELEELEELLAPVRAAEKEWEALCDETVDDLNVV</sequence>
<keyword evidence="10" id="KW-1185">Reference proteome</keyword>
<evidence type="ECO:0000256" key="2">
    <source>
        <dbReference type="ARBA" id="ARBA00005375"/>
    </source>
</evidence>
<dbReference type="PANTHER" id="PTHR11567:SF211">
    <property type="entry name" value="PROSTATIC ACID PHOSPHATASE"/>
    <property type="match status" value="1"/>
</dbReference>
<comment type="similarity">
    <text evidence="2">Belongs to the histidine acid phosphatase family.</text>
</comment>
<comment type="caution">
    <text evidence="9">The sequence shown here is derived from an EMBL/GenBank/DDBJ whole genome shotgun (WGS) entry which is preliminary data.</text>
</comment>
<dbReference type="GO" id="GO:0003993">
    <property type="term" value="F:acid phosphatase activity"/>
    <property type="evidence" value="ECO:0007669"/>
    <property type="project" value="UniProtKB-EC"/>
</dbReference>
<evidence type="ECO:0000256" key="1">
    <source>
        <dbReference type="ARBA" id="ARBA00000032"/>
    </source>
</evidence>
<dbReference type="EC" id="3.1.3.2" evidence="3"/>
<comment type="catalytic activity">
    <reaction evidence="1">
        <text>a phosphate monoester + H2O = an alcohol + phosphate</text>
        <dbReference type="Rhea" id="RHEA:15017"/>
        <dbReference type="ChEBI" id="CHEBI:15377"/>
        <dbReference type="ChEBI" id="CHEBI:30879"/>
        <dbReference type="ChEBI" id="CHEBI:43474"/>
        <dbReference type="ChEBI" id="CHEBI:67140"/>
        <dbReference type="EC" id="3.1.3.2"/>
    </reaction>
</comment>
<dbReference type="Gene3D" id="3.40.50.1240">
    <property type="entry name" value="Phosphoglycerate mutase-like"/>
    <property type="match status" value="1"/>
</dbReference>
<evidence type="ECO:0000256" key="6">
    <source>
        <dbReference type="ARBA" id="ARBA00023157"/>
    </source>
</evidence>
<proteinExistence type="inferred from homology"/>
<keyword evidence="4 8" id="KW-0732">Signal</keyword>
<name>A0AAV8VRE9_9CUCU</name>
<keyword evidence="7" id="KW-0325">Glycoprotein</keyword>
<evidence type="ECO:0000256" key="7">
    <source>
        <dbReference type="ARBA" id="ARBA00023180"/>
    </source>
</evidence>
<feature type="signal peptide" evidence="8">
    <location>
        <begin position="1"/>
        <end position="25"/>
    </location>
</feature>
<organism evidence="9 10">
    <name type="scientific">Exocentrus adspersus</name>
    <dbReference type="NCBI Taxonomy" id="1586481"/>
    <lineage>
        <taxon>Eukaryota</taxon>
        <taxon>Metazoa</taxon>
        <taxon>Ecdysozoa</taxon>
        <taxon>Arthropoda</taxon>
        <taxon>Hexapoda</taxon>
        <taxon>Insecta</taxon>
        <taxon>Pterygota</taxon>
        <taxon>Neoptera</taxon>
        <taxon>Endopterygota</taxon>
        <taxon>Coleoptera</taxon>
        <taxon>Polyphaga</taxon>
        <taxon>Cucujiformia</taxon>
        <taxon>Chrysomeloidea</taxon>
        <taxon>Cerambycidae</taxon>
        <taxon>Lamiinae</taxon>
        <taxon>Acanthocinini</taxon>
        <taxon>Exocentrus</taxon>
    </lineage>
</organism>
<dbReference type="InterPro" id="IPR000560">
    <property type="entry name" value="His_Pase_clade-2"/>
</dbReference>
<dbReference type="AlphaFoldDB" id="A0AAV8VRE9"/>
<evidence type="ECO:0000256" key="5">
    <source>
        <dbReference type="ARBA" id="ARBA00022801"/>
    </source>
</evidence>
<dbReference type="EMBL" id="JANEYG010000041">
    <property type="protein sequence ID" value="KAJ8916536.1"/>
    <property type="molecule type" value="Genomic_DNA"/>
</dbReference>
<protein>
    <recommendedName>
        <fullName evidence="3">acid phosphatase</fullName>
        <ecNumber evidence="3">3.1.3.2</ecNumber>
    </recommendedName>
</protein>
<keyword evidence="5" id="KW-0378">Hydrolase</keyword>
<dbReference type="PANTHER" id="PTHR11567">
    <property type="entry name" value="ACID PHOSPHATASE-RELATED"/>
    <property type="match status" value="1"/>
</dbReference>
<dbReference type="PROSITE" id="PS00778">
    <property type="entry name" value="HIS_ACID_PHOSPHAT_2"/>
    <property type="match status" value="1"/>
</dbReference>
<dbReference type="CDD" id="cd07061">
    <property type="entry name" value="HP_HAP_like"/>
    <property type="match status" value="1"/>
</dbReference>
<evidence type="ECO:0000313" key="10">
    <source>
        <dbReference type="Proteomes" id="UP001159042"/>
    </source>
</evidence>
<gene>
    <name evidence="9" type="ORF">NQ315_000178</name>
</gene>
<feature type="chain" id="PRO_5043563844" description="acid phosphatase" evidence="8">
    <location>
        <begin position="26"/>
        <end position="371"/>
    </location>
</feature>
<dbReference type="SUPFAM" id="SSF53254">
    <property type="entry name" value="Phosphoglycerate mutase-like"/>
    <property type="match status" value="1"/>
</dbReference>
<evidence type="ECO:0000256" key="8">
    <source>
        <dbReference type="SAM" id="SignalP"/>
    </source>
</evidence>
<dbReference type="PROSITE" id="PS00616">
    <property type="entry name" value="HIS_ACID_PHOSPHAT_1"/>
    <property type="match status" value="1"/>
</dbReference>
<reference evidence="9 10" key="1">
    <citation type="journal article" date="2023" name="Insect Mol. Biol.">
        <title>Genome sequencing provides insights into the evolution of gene families encoding plant cell wall-degrading enzymes in longhorned beetles.</title>
        <authorList>
            <person name="Shin N.R."/>
            <person name="Okamura Y."/>
            <person name="Kirsch R."/>
            <person name="Pauchet Y."/>
        </authorList>
    </citation>
    <scope>NUCLEOTIDE SEQUENCE [LARGE SCALE GENOMIC DNA]</scope>
    <source>
        <strain evidence="9">EAD_L_NR</strain>
    </source>
</reference>